<proteinExistence type="predicted"/>
<dbReference type="PANTHER" id="PTHR34179">
    <property type="entry name" value="TUMOR PROTEIN P53-INDUCIBLE PROTEIN 13"/>
    <property type="match status" value="1"/>
</dbReference>
<keyword evidence="4" id="KW-1185">Reference proteome</keyword>
<keyword evidence="2" id="KW-0812">Transmembrane</keyword>
<sequence length="432" mass="46035">MLGGIAGPAEMVPPPSPPPRLLLVALVGLLSLCESWNRKGGALAEVNAQLCALDPQVVVELAAEEAGTGCPEGLWPLPPQVLPRVTYTQVGRGQLDGVAFLYHPCAHPWLKLQLALLAHVCVAKPTLVPDSNLTSDRPLVLTAWGTALEMAWVEPAWVANWLKRRRRRRQQRKSVWFLSDTLSGPVPMMAAPSRGKLCGRRCVQAPTLAFALRSWRPPGVEVTSRGSLSVAKRRGLRAALRLQSTPSGLRVSLTSSQSPKAQQPILGTSSVAPVSLMTGAPGGNARSRTEAQKPSGQDNPEGCACPGQASPAPRAAAPPRVARGPTPRTEEAAWAAMALTFLLVLLTLATLCTRLHRNFRRSESIYWGPTADSQDTVAGEKAPYPQSLARCAQSLEFLALSPSRSCAETETSFVLAPDQEVSQTAPAPAHTG</sequence>
<dbReference type="RefSeq" id="XP_040605122.1">
    <property type="nucleotide sequence ID" value="XM_040749188.1"/>
</dbReference>
<dbReference type="PANTHER" id="PTHR34179:SF1">
    <property type="entry name" value="TUMOR PROTEIN P53-INDUCIBLE PROTEIN 13"/>
    <property type="match status" value="1"/>
</dbReference>
<keyword evidence="3" id="KW-0732">Signal</keyword>
<feature type="compositionally biased region" description="Low complexity" evidence="1">
    <location>
        <begin position="309"/>
        <end position="327"/>
    </location>
</feature>
<evidence type="ECO:0000256" key="3">
    <source>
        <dbReference type="SAM" id="SignalP"/>
    </source>
</evidence>
<feature type="region of interest" description="Disordered" evidence="1">
    <location>
        <begin position="247"/>
        <end position="327"/>
    </location>
</feature>
<evidence type="ECO:0000256" key="1">
    <source>
        <dbReference type="SAM" id="MobiDB-lite"/>
    </source>
</evidence>
<evidence type="ECO:0000256" key="2">
    <source>
        <dbReference type="SAM" id="Phobius"/>
    </source>
</evidence>
<dbReference type="InterPro" id="IPR021454">
    <property type="entry name" value="DUF3105"/>
</dbReference>
<organism evidence="4 5">
    <name type="scientific">Mesocricetus auratus</name>
    <name type="common">Golden hamster</name>
    <dbReference type="NCBI Taxonomy" id="10036"/>
    <lineage>
        <taxon>Eukaryota</taxon>
        <taxon>Metazoa</taxon>
        <taxon>Chordata</taxon>
        <taxon>Craniata</taxon>
        <taxon>Vertebrata</taxon>
        <taxon>Euteleostomi</taxon>
        <taxon>Mammalia</taxon>
        <taxon>Eutheria</taxon>
        <taxon>Euarchontoglires</taxon>
        <taxon>Glires</taxon>
        <taxon>Rodentia</taxon>
        <taxon>Myomorpha</taxon>
        <taxon>Muroidea</taxon>
        <taxon>Cricetidae</taxon>
        <taxon>Cricetinae</taxon>
        <taxon>Mesocricetus</taxon>
    </lineage>
</organism>
<evidence type="ECO:0000313" key="5">
    <source>
        <dbReference type="RefSeq" id="XP_040605122.1"/>
    </source>
</evidence>
<dbReference type="Pfam" id="PF11303">
    <property type="entry name" value="DUF3105"/>
    <property type="match status" value="1"/>
</dbReference>
<keyword evidence="2" id="KW-1133">Transmembrane helix</keyword>
<gene>
    <name evidence="5" type="primary">Tp53i13</name>
</gene>
<dbReference type="GeneID" id="101835083"/>
<feature type="chain" id="PRO_5047199535" evidence="3">
    <location>
        <begin position="36"/>
        <end position="432"/>
    </location>
</feature>
<name>A0ABM2XQY6_MESAU</name>
<keyword evidence="2" id="KW-0472">Membrane</keyword>
<feature type="transmembrane region" description="Helical" evidence="2">
    <location>
        <begin position="332"/>
        <end position="352"/>
    </location>
</feature>
<accession>A0ABM2XQY6</accession>
<protein>
    <submittedName>
        <fullName evidence="5">Tumor protein p53-inducible protein 13 isoform X1</fullName>
    </submittedName>
</protein>
<reference evidence="5" key="1">
    <citation type="submission" date="2025-08" db="UniProtKB">
        <authorList>
            <consortium name="RefSeq"/>
        </authorList>
    </citation>
    <scope>IDENTIFICATION</scope>
    <source>
        <tissue evidence="5">Liver</tissue>
    </source>
</reference>
<feature type="compositionally biased region" description="Polar residues" evidence="1">
    <location>
        <begin position="247"/>
        <end position="272"/>
    </location>
</feature>
<evidence type="ECO:0000313" key="4">
    <source>
        <dbReference type="Proteomes" id="UP000886700"/>
    </source>
</evidence>
<feature type="signal peptide" evidence="3">
    <location>
        <begin position="1"/>
        <end position="35"/>
    </location>
</feature>
<dbReference type="Proteomes" id="UP000886700">
    <property type="component" value="Unplaced"/>
</dbReference>